<evidence type="ECO:0000256" key="1">
    <source>
        <dbReference type="SAM" id="Phobius"/>
    </source>
</evidence>
<organism evidence="2 3">
    <name type="scientific">Streptosporangium amethystogenes subsp. fukuiense</name>
    <dbReference type="NCBI Taxonomy" id="698418"/>
    <lineage>
        <taxon>Bacteria</taxon>
        <taxon>Bacillati</taxon>
        <taxon>Actinomycetota</taxon>
        <taxon>Actinomycetes</taxon>
        <taxon>Streptosporangiales</taxon>
        <taxon>Streptosporangiaceae</taxon>
        <taxon>Streptosporangium</taxon>
    </lineage>
</organism>
<feature type="transmembrane region" description="Helical" evidence="1">
    <location>
        <begin position="60"/>
        <end position="78"/>
    </location>
</feature>
<dbReference type="EMBL" id="JBHTEE010000001">
    <property type="protein sequence ID" value="MFC7600816.1"/>
    <property type="molecule type" value="Genomic_DNA"/>
</dbReference>
<dbReference type="Proteomes" id="UP001596514">
    <property type="component" value="Unassembled WGS sequence"/>
</dbReference>
<name>A0ABW2SYZ8_9ACTN</name>
<comment type="caution">
    <text evidence="2">The sequence shown here is derived from an EMBL/GenBank/DDBJ whole genome shotgun (WGS) entry which is preliminary data.</text>
</comment>
<accession>A0ABW2SYZ8</accession>
<keyword evidence="1" id="KW-0472">Membrane</keyword>
<keyword evidence="3" id="KW-1185">Reference proteome</keyword>
<evidence type="ECO:0000313" key="2">
    <source>
        <dbReference type="EMBL" id="MFC7600816.1"/>
    </source>
</evidence>
<feature type="transmembrane region" description="Helical" evidence="1">
    <location>
        <begin position="139"/>
        <end position="162"/>
    </location>
</feature>
<reference evidence="3" key="1">
    <citation type="journal article" date="2019" name="Int. J. Syst. Evol. Microbiol.">
        <title>The Global Catalogue of Microorganisms (GCM) 10K type strain sequencing project: providing services to taxonomists for standard genome sequencing and annotation.</title>
        <authorList>
            <consortium name="The Broad Institute Genomics Platform"/>
            <consortium name="The Broad Institute Genome Sequencing Center for Infectious Disease"/>
            <person name="Wu L."/>
            <person name="Ma J."/>
        </authorList>
    </citation>
    <scope>NUCLEOTIDE SEQUENCE [LARGE SCALE GENOMIC DNA]</scope>
    <source>
        <strain evidence="3">JCM 10083</strain>
    </source>
</reference>
<gene>
    <name evidence="2" type="ORF">ACFQVD_11985</name>
</gene>
<protein>
    <submittedName>
        <fullName evidence="2">ABC transporter permease</fullName>
    </submittedName>
</protein>
<sequence>MSRLIRAELFKARASRVTWILVALAPPLCVLWAGLMVATAESGGATAPQIENVYNMAQQSYVFALILGVLGMAGENRHQTITWQFLVTPRRERVVGAKLAAYGIVGLLVGAVSALVTLAAGLVMLGLAGHPSWTPRVPVVLLGSMLSVVLYGLLGVGLGALLRNQVAAVAVALAWFMYADYLLTMLLPGLGRWLPTGAARALGGMNMRGGELLPAWGGGLLFAGYVVVIVLAARALTLRRDIT</sequence>
<feature type="transmembrane region" description="Helical" evidence="1">
    <location>
        <begin position="20"/>
        <end position="40"/>
    </location>
</feature>
<feature type="transmembrane region" description="Helical" evidence="1">
    <location>
        <begin position="213"/>
        <end position="233"/>
    </location>
</feature>
<dbReference type="RefSeq" id="WP_343978324.1">
    <property type="nucleotide sequence ID" value="NZ_BAAAGK010000163.1"/>
</dbReference>
<keyword evidence="1" id="KW-1133">Transmembrane helix</keyword>
<proteinExistence type="predicted"/>
<feature type="transmembrane region" description="Helical" evidence="1">
    <location>
        <begin position="169"/>
        <end position="193"/>
    </location>
</feature>
<dbReference type="Pfam" id="PF12730">
    <property type="entry name" value="ABC2_membrane_4"/>
    <property type="match status" value="1"/>
</dbReference>
<feature type="transmembrane region" description="Helical" evidence="1">
    <location>
        <begin position="99"/>
        <end position="127"/>
    </location>
</feature>
<evidence type="ECO:0000313" key="3">
    <source>
        <dbReference type="Proteomes" id="UP001596514"/>
    </source>
</evidence>
<keyword evidence="1" id="KW-0812">Transmembrane</keyword>